<feature type="short sequence motif" description="GyrA-box" evidence="9">
    <location>
        <begin position="540"/>
        <end position="546"/>
    </location>
</feature>
<evidence type="ECO:0000259" key="11">
    <source>
        <dbReference type="PROSITE" id="PS52040"/>
    </source>
</evidence>
<evidence type="ECO:0000313" key="12">
    <source>
        <dbReference type="EMBL" id="OGF74762.1"/>
    </source>
</evidence>
<keyword evidence="9" id="KW-0963">Cytoplasm</keyword>
<comment type="subunit">
    <text evidence="9">Heterotetramer, composed of two GyrA and two GyrB chains. In the heterotetramer, GyrA contains the active site tyrosine that forms a transient covalent intermediate with DNA, while GyrB binds cofactors and catalyzes ATP hydrolysis.</text>
</comment>
<dbReference type="HAMAP" id="MF_01897">
    <property type="entry name" value="GyrA"/>
    <property type="match status" value="1"/>
</dbReference>
<evidence type="ECO:0000256" key="6">
    <source>
        <dbReference type="ARBA" id="ARBA00023125"/>
    </source>
</evidence>
<accession>A0A1F5WGC7</accession>
<reference evidence="12 13" key="1">
    <citation type="journal article" date="2016" name="Nat. Commun.">
        <title>Thousands of microbial genomes shed light on interconnected biogeochemical processes in an aquifer system.</title>
        <authorList>
            <person name="Anantharaman K."/>
            <person name="Brown C.T."/>
            <person name="Hug L.A."/>
            <person name="Sharon I."/>
            <person name="Castelle C.J."/>
            <person name="Probst A.J."/>
            <person name="Thomas B.C."/>
            <person name="Singh A."/>
            <person name="Wilkins M.J."/>
            <person name="Karaoz U."/>
            <person name="Brodie E.L."/>
            <person name="Williams K.H."/>
            <person name="Hubbard S.S."/>
            <person name="Banfield J.F."/>
        </authorList>
    </citation>
    <scope>NUCLEOTIDE SEQUENCE [LARGE SCALE GENOMIC DNA]</scope>
</reference>
<dbReference type="PANTHER" id="PTHR43493">
    <property type="entry name" value="DNA GYRASE/TOPOISOMERASE SUBUNIT A"/>
    <property type="match status" value="1"/>
</dbReference>
<keyword evidence="5 9" id="KW-0799">Topoisomerase</keyword>
<dbReference type="PANTHER" id="PTHR43493:SF5">
    <property type="entry name" value="DNA GYRASE SUBUNIT A, CHLOROPLASTIC_MITOCHONDRIAL"/>
    <property type="match status" value="1"/>
</dbReference>
<dbReference type="Pfam" id="PF03989">
    <property type="entry name" value="DNA_gyraseA_C"/>
    <property type="match status" value="6"/>
</dbReference>
<dbReference type="NCBIfam" id="NF004043">
    <property type="entry name" value="PRK05560.1"/>
    <property type="match status" value="1"/>
</dbReference>
<dbReference type="GO" id="GO:0005694">
    <property type="term" value="C:chromosome"/>
    <property type="evidence" value="ECO:0007669"/>
    <property type="project" value="InterPro"/>
</dbReference>
<keyword evidence="6 9" id="KW-0238">DNA-binding</keyword>
<dbReference type="Pfam" id="PF00521">
    <property type="entry name" value="DNA_topoisoIV"/>
    <property type="match status" value="1"/>
</dbReference>
<dbReference type="InterPro" id="IPR013758">
    <property type="entry name" value="Topo_IIA_A/C_ab"/>
</dbReference>
<evidence type="ECO:0000256" key="5">
    <source>
        <dbReference type="ARBA" id="ARBA00023029"/>
    </source>
</evidence>
<dbReference type="GO" id="GO:0006261">
    <property type="term" value="P:DNA-templated DNA replication"/>
    <property type="evidence" value="ECO:0007669"/>
    <property type="project" value="UniProtKB-UniRule"/>
</dbReference>
<comment type="similarity">
    <text evidence="2 9">Belongs to the type II topoisomerase GyrA/ParC subunit family.</text>
</comment>
<dbReference type="NCBIfam" id="NF004044">
    <property type="entry name" value="PRK05561.1"/>
    <property type="match status" value="1"/>
</dbReference>
<dbReference type="Gene3D" id="3.30.1360.40">
    <property type="match status" value="1"/>
</dbReference>
<dbReference type="GO" id="GO:0005524">
    <property type="term" value="F:ATP binding"/>
    <property type="evidence" value="ECO:0007669"/>
    <property type="project" value="UniProtKB-UniRule"/>
</dbReference>
<dbReference type="InterPro" id="IPR013760">
    <property type="entry name" value="Topo_IIA-like_dom_sf"/>
</dbReference>
<name>A0A1F5WGC7_9BACT</name>
<protein>
    <recommendedName>
        <fullName evidence="9">DNA gyrase subunit A</fullName>
        <ecNumber evidence="9">5.6.2.2</ecNumber>
    </recommendedName>
</protein>
<gene>
    <name evidence="9" type="primary">gyrA</name>
    <name evidence="12" type="ORF">A3J56_01515</name>
</gene>
<dbReference type="GO" id="GO:0003677">
    <property type="term" value="F:DNA binding"/>
    <property type="evidence" value="ECO:0007669"/>
    <property type="project" value="UniProtKB-UniRule"/>
</dbReference>
<evidence type="ECO:0000256" key="9">
    <source>
        <dbReference type="HAMAP-Rule" id="MF_01897"/>
    </source>
</evidence>
<proteinExistence type="inferred from homology"/>
<feature type="domain" description="Topo IIA-type catalytic" evidence="11">
    <location>
        <begin position="47"/>
        <end position="513"/>
    </location>
</feature>
<dbReference type="GO" id="GO:0005737">
    <property type="term" value="C:cytoplasm"/>
    <property type="evidence" value="ECO:0007669"/>
    <property type="project" value="UniProtKB-SubCell"/>
</dbReference>
<sequence length="826" mass="92285">MKPNSNKPNKPEEQIAAIGTLVQRDIVDEMKESYLDYAMSVIVARALPDVRDGLKPVHRRILFAMHEMGLTHQTKYRKSANVVGEVLGKYHPHGDTAVYDALVRMAQSFSLRYPLVEGQGNFGSIDGDSAAAMRYTEARMSAVSSEMLRDIEKDTVDFVPNYDGSKEEPVVLPSAVPQLLLNGSMGIAVGMATNIPPHNLKEVTAATLHLLAHPKATVEDLTEYVQGPDFPTGGMVFNKKEILQAYQSGRGGVINRGEAEITERKNGEWQIVITSIPYLVNKSELISKIANLVQEKKIDGIRDLRDESDKEGLRIAVDLKRDAYPQKVLNNLYKRTDLERAFHFNMVALVDGIQPQTLSLKAVLEEFIKHRRVITERRARFDLAHAEEREHILLGLKKALDHIDAIIKTIKQSEDKESAHKNLMKKFGFSDKQSTAILEMRLSALAGLERQKIDDELKEKQRLIKELRALLKDPKKIDEVIAKELSEIKEKYGDERKTRVIAGAAKIISTEDLVPEEETILILTQGGYAKRIKPDEYRVQRRGGKGVIGVTTKEEDITLEFMACNTHDDVLFFTNLGKVYQTKMYEIPEGTRQAKGKAIANFLSLGPHENVTSVLPLPKKTKGVDAYFIVLQTQEGVIKKVAGDEFADVRKSGIRAINLKKHDMLWWARIVRAGDEIILSTKLGKAIRFKENNLRPMGRAAQGVRAMRLKKGDEIVGMNILPKEAKKLEILSVAELGFGKRTAVSQYRLQHRGGSGIKTFKVTAKTGPLISVQVVKENATEIIVISEKGQVIRSPLAQIPSLSRATQGVRIMKLDPKDKVASVTLL</sequence>
<comment type="function">
    <text evidence="9">A type II topoisomerase that negatively supercoils closed circular double-stranded (ds) DNA in an ATP-dependent manner to modulate DNA topology and maintain chromosomes in an underwound state. Negative supercoiling favors strand separation, and DNA replication, transcription, recombination and repair, all of which involve strand separation. Also able to catalyze the interconversion of other topological isomers of dsDNA rings, including catenanes and knotted rings. Type II topoisomerases break and join 2 DNA strands simultaneously in an ATP-dependent manner.</text>
</comment>
<evidence type="ECO:0000256" key="1">
    <source>
        <dbReference type="ARBA" id="ARBA00000185"/>
    </source>
</evidence>
<comment type="subcellular location">
    <subcellularLocation>
        <location evidence="9">Cytoplasm</location>
    </subcellularLocation>
</comment>
<evidence type="ECO:0000256" key="7">
    <source>
        <dbReference type="ARBA" id="ARBA00023235"/>
    </source>
</evidence>
<dbReference type="InterPro" id="IPR050220">
    <property type="entry name" value="Type_II_DNA_Topoisomerases"/>
</dbReference>
<dbReference type="InterPro" id="IPR006691">
    <property type="entry name" value="GyrA/parC_rep"/>
</dbReference>
<dbReference type="SUPFAM" id="SSF56719">
    <property type="entry name" value="Type II DNA topoisomerase"/>
    <property type="match status" value="1"/>
</dbReference>
<keyword evidence="7 9" id="KW-0413">Isomerase</keyword>
<evidence type="ECO:0000256" key="4">
    <source>
        <dbReference type="ARBA" id="ARBA00022840"/>
    </source>
</evidence>
<keyword evidence="3 9" id="KW-0547">Nucleotide-binding</keyword>
<keyword evidence="4 9" id="KW-0067">ATP-binding</keyword>
<dbReference type="AlphaFoldDB" id="A0A1F5WGC7"/>
<evidence type="ECO:0000313" key="13">
    <source>
        <dbReference type="Proteomes" id="UP000178406"/>
    </source>
</evidence>
<dbReference type="GO" id="GO:0009330">
    <property type="term" value="C:DNA topoisomerase type II (double strand cut, ATP-hydrolyzing) complex"/>
    <property type="evidence" value="ECO:0007669"/>
    <property type="project" value="TreeGrafter"/>
</dbReference>
<evidence type="ECO:0000256" key="2">
    <source>
        <dbReference type="ARBA" id="ARBA00008263"/>
    </source>
</evidence>
<organism evidence="12 13">
    <name type="scientific">Candidatus Giovannonibacteria bacterium RIFCSPHIGHO2_02_FULL_46_20</name>
    <dbReference type="NCBI Taxonomy" id="1798338"/>
    <lineage>
        <taxon>Bacteria</taxon>
        <taxon>Candidatus Giovannoniibacteriota</taxon>
    </lineage>
</organism>
<dbReference type="InterPro" id="IPR005743">
    <property type="entry name" value="GyrA"/>
</dbReference>
<dbReference type="Gene3D" id="2.120.10.90">
    <property type="entry name" value="DNA gyrase/topoisomerase IV, subunit A, C-terminal"/>
    <property type="match status" value="1"/>
</dbReference>
<dbReference type="FunFam" id="3.30.1360.40:FF:000002">
    <property type="entry name" value="DNA gyrase subunit A"/>
    <property type="match status" value="1"/>
</dbReference>
<evidence type="ECO:0000256" key="3">
    <source>
        <dbReference type="ARBA" id="ARBA00022741"/>
    </source>
</evidence>
<dbReference type="PROSITE" id="PS52040">
    <property type="entry name" value="TOPO_IIA"/>
    <property type="match status" value="1"/>
</dbReference>
<dbReference type="Gene3D" id="1.10.268.10">
    <property type="entry name" value="Topoisomerase, domain 3"/>
    <property type="match status" value="1"/>
</dbReference>
<dbReference type="SUPFAM" id="SSF101904">
    <property type="entry name" value="GyrA/ParC C-terminal domain-like"/>
    <property type="match status" value="1"/>
</dbReference>
<dbReference type="FunFam" id="2.120.10.90:FF:000005">
    <property type="entry name" value="DNA topoisomerase 4 subunit A"/>
    <property type="match status" value="1"/>
</dbReference>
<evidence type="ECO:0000256" key="8">
    <source>
        <dbReference type="ARBA" id="ARBA00063644"/>
    </source>
</evidence>
<dbReference type="CDD" id="cd00187">
    <property type="entry name" value="TOP4c"/>
    <property type="match status" value="1"/>
</dbReference>
<dbReference type="NCBIfam" id="TIGR01063">
    <property type="entry name" value="gyrA"/>
    <property type="match status" value="1"/>
</dbReference>
<comment type="miscellaneous">
    <text evidence="9">Few gyrases are as efficient as E.coli at forming negative supercoils. Not all organisms have 2 type II topoisomerases; in organisms with a single type II topoisomerase this enzyme also has to decatenate newly replicated chromosomes.</text>
</comment>
<evidence type="ECO:0000256" key="10">
    <source>
        <dbReference type="PROSITE-ProRule" id="PRU01384"/>
    </source>
</evidence>
<dbReference type="STRING" id="1798338.A3J56_01515"/>
<dbReference type="SMART" id="SM00434">
    <property type="entry name" value="TOP4c"/>
    <property type="match status" value="1"/>
</dbReference>
<dbReference type="GO" id="GO:0006265">
    <property type="term" value="P:DNA topological change"/>
    <property type="evidence" value="ECO:0007669"/>
    <property type="project" value="UniProtKB-UniRule"/>
</dbReference>
<comment type="caution">
    <text evidence="12">The sequence shown here is derived from an EMBL/GenBank/DDBJ whole genome shotgun (WGS) entry which is preliminary data.</text>
</comment>
<dbReference type="FunFam" id="3.90.199.10:FF:000001">
    <property type="entry name" value="DNA gyrase subunit A"/>
    <property type="match status" value="1"/>
</dbReference>
<dbReference type="Gene3D" id="3.90.199.10">
    <property type="entry name" value="Topoisomerase II, domain 5"/>
    <property type="match status" value="1"/>
</dbReference>
<dbReference type="GO" id="GO:0034335">
    <property type="term" value="F:DNA negative supercoiling activity"/>
    <property type="evidence" value="ECO:0007669"/>
    <property type="project" value="UniProtKB-ARBA"/>
</dbReference>
<dbReference type="InterPro" id="IPR035516">
    <property type="entry name" value="Gyrase/topoIV_suA_C"/>
</dbReference>
<dbReference type="Proteomes" id="UP000178406">
    <property type="component" value="Unassembled WGS sequence"/>
</dbReference>
<dbReference type="FunFam" id="1.10.268.10:FF:000001">
    <property type="entry name" value="DNA gyrase subunit A"/>
    <property type="match status" value="1"/>
</dbReference>
<dbReference type="InterPro" id="IPR002205">
    <property type="entry name" value="Topo_IIA_dom_A"/>
</dbReference>
<comment type="subunit">
    <text evidence="8">Heterotetramer composed of ParC and ParE.</text>
</comment>
<dbReference type="EMBL" id="MFHQ01000006">
    <property type="protein sequence ID" value="OGF74762.1"/>
    <property type="molecule type" value="Genomic_DNA"/>
</dbReference>
<comment type="catalytic activity">
    <reaction evidence="1 9 10">
        <text>ATP-dependent breakage, passage and rejoining of double-stranded DNA.</text>
        <dbReference type="EC" id="5.6.2.2"/>
    </reaction>
</comment>
<dbReference type="InterPro" id="IPR013757">
    <property type="entry name" value="Topo_IIA_A_a_sf"/>
</dbReference>
<feature type="active site" description="O-(5'-phospho-DNA)-tyrosine intermediate" evidence="9 10">
    <location>
        <position position="135"/>
    </location>
</feature>
<dbReference type="EC" id="5.6.2.2" evidence="9"/>